<keyword evidence="3" id="KW-1185">Reference proteome</keyword>
<accession>A0A4S4BHH8</accession>
<organism evidence="2 3">
    <name type="scientific">Cohnella fermenti</name>
    <dbReference type="NCBI Taxonomy" id="2565925"/>
    <lineage>
        <taxon>Bacteria</taxon>
        <taxon>Bacillati</taxon>
        <taxon>Bacillota</taxon>
        <taxon>Bacilli</taxon>
        <taxon>Bacillales</taxon>
        <taxon>Paenibacillaceae</taxon>
        <taxon>Cohnella</taxon>
    </lineage>
</organism>
<dbReference type="InterPro" id="IPR013780">
    <property type="entry name" value="Glyco_hydro_b"/>
</dbReference>
<evidence type="ECO:0000256" key="1">
    <source>
        <dbReference type="ARBA" id="ARBA00022729"/>
    </source>
</evidence>
<keyword evidence="1" id="KW-0732">Signal</keyword>
<dbReference type="Gene3D" id="3.20.20.80">
    <property type="entry name" value="Glycosidases"/>
    <property type="match status" value="1"/>
</dbReference>
<dbReference type="Proteomes" id="UP000310636">
    <property type="component" value="Unassembled WGS sequence"/>
</dbReference>
<evidence type="ECO:0000313" key="3">
    <source>
        <dbReference type="Proteomes" id="UP000310636"/>
    </source>
</evidence>
<reference evidence="2 3" key="1">
    <citation type="submission" date="2019-04" db="EMBL/GenBank/DDBJ databases">
        <title>Cohnella sp. nov. isolated from preserved vegetables.</title>
        <authorList>
            <person name="Lin S.-Y."/>
            <person name="Hung M.-H."/>
            <person name="Young C.-C."/>
        </authorList>
    </citation>
    <scope>NUCLEOTIDE SEQUENCE [LARGE SCALE GENOMIC DNA]</scope>
    <source>
        <strain evidence="2 3">CC-MHH1044</strain>
    </source>
</reference>
<protein>
    <recommendedName>
        <fullName evidence="4">Dextranase</fullName>
    </recommendedName>
</protein>
<dbReference type="SUPFAM" id="SSF51445">
    <property type="entry name" value="(Trans)glycosidases"/>
    <property type="match status" value="1"/>
</dbReference>
<dbReference type="CDD" id="cd14745">
    <property type="entry name" value="GH66"/>
    <property type="match status" value="1"/>
</dbReference>
<evidence type="ECO:0008006" key="4">
    <source>
        <dbReference type="Google" id="ProtNLM"/>
    </source>
</evidence>
<dbReference type="Pfam" id="PF13199">
    <property type="entry name" value="Glyco_hydro_66"/>
    <property type="match status" value="1"/>
</dbReference>
<dbReference type="InterPro" id="IPR017853">
    <property type="entry name" value="GH"/>
</dbReference>
<dbReference type="InterPro" id="IPR025092">
    <property type="entry name" value="Glyco_hydro_66"/>
</dbReference>
<dbReference type="AlphaFoldDB" id="A0A4S4BHH8"/>
<dbReference type="OrthoDB" id="9778932at2"/>
<proteinExistence type="predicted"/>
<dbReference type="Gene3D" id="2.60.40.1180">
    <property type="entry name" value="Golgi alpha-mannosidase II"/>
    <property type="match status" value="1"/>
</dbReference>
<name>A0A4S4BHH8_9BACL</name>
<dbReference type="EMBL" id="SSOB01000046">
    <property type="protein sequence ID" value="THF74000.1"/>
    <property type="molecule type" value="Genomic_DNA"/>
</dbReference>
<sequence length="576" mass="64926">MSKNDTIDVIPNKAQYKPGEEVRLRFRDGGGRSLAGWSYEFVLMDQNRPIRTGTGDCTADIYLEPVGEGSGAYGVFLTMNGPGGELASAETAFDVAEHWREAPRYGFLSDFAPEEEGDEEDVEFLNRSHINVVQFYDWMYRHDRLLTKEEPFVDPLGRRLSHRVVREKIEALRIRGIASLAYAAVYGALPDYVKEHPEQALYQNNGRAYSLGGFFYIMDISSDSDWTRHLLGQLEEALEGMGFDGFHLDQYGFPKKAIRKARGGDEVVRLKDLYPSFINQVRERVSVLRPDAGLIFNNVSNYPVHTTAGADQDVIYIEVWDPVTQLRDVKQIIDWARMLSGKQVVLAAYLPAFHPDKGIDPHQAEIGARLAMGTIFASGGYHLLLGERESVLADSYYPKYGAMTDSLRSVVQRHYDFIVMYRGLLFDHELDDISMTYSGGINTEVVVSKEGVAFTPVGRPGAVWTIVKEKPGYLIVHLLNLDGVSDDSWHSAKEREPTPLAGIEIRAELWEEIEHVYWATPDGDSIRPEELRHERIAREGEGEGGDRIRVVLPSLLYWSMVVLKTKPGMPMGLVQE</sequence>
<evidence type="ECO:0000313" key="2">
    <source>
        <dbReference type="EMBL" id="THF74000.1"/>
    </source>
</evidence>
<gene>
    <name evidence="2" type="ORF">E6C55_26850</name>
</gene>
<comment type="caution">
    <text evidence="2">The sequence shown here is derived from an EMBL/GenBank/DDBJ whole genome shotgun (WGS) entry which is preliminary data.</text>
</comment>
<dbReference type="RefSeq" id="WP_136372923.1">
    <property type="nucleotide sequence ID" value="NZ_SSOB01000046.1"/>
</dbReference>